<dbReference type="RefSeq" id="WP_048430856.1">
    <property type="nucleotide sequence ID" value="NZ_JTHF01000297.1"/>
</dbReference>
<organism evidence="1 2">
    <name type="scientific">Methylobacterium indicum</name>
    <dbReference type="NCBI Taxonomy" id="1775910"/>
    <lineage>
        <taxon>Bacteria</taxon>
        <taxon>Pseudomonadati</taxon>
        <taxon>Pseudomonadota</taxon>
        <taxon>Alphaproteobacteria</taxon>
        <taxon>Hyphomicrobiales</taxon>
        <taxon>Methylobacteriaceae</taxon>
        <taxon>Methylobacterium</taxon>
    </lineage>
</organism>
<accession>A0ABR5HE05</accession>
<evidence type="ECO:0000313" key="2">
    <source>
        <dbReference type="Proteomes" id="UP000036471"/>
    </source>
</evidence>
<name>A0ABR5HE05_9HYPH</name>
<protein>
    <recommendedName>
        <fullName evidence="3">DUF4258 domain-containing protein</fullName>
    </recommendedName>
</protein>
<dbReference type="Pfam" id="PF14076">
    <property type="entry name" value="DUF4258"/>
    <property type="match status" value="1"/>
</dbReference>
<evidence type="ECO:0000313" key="1">
    <source>
        <dbReference type="EMBL" id="KMO24689.1"/>
    </source>
</evidence>
<proteinExistence type="predicted"/>
<reference evidence="1 2" key="1">
    <citation type="submission" date="2014-11" db="EMBL/GenBank/DDBJ databases">
        <title>Comparative genomics of Methylobacterium species.</title>
        <authorList>
            <person name="Chaudhry V."/>
            <person name="Patil P.B."/>
        </authorList>
    </citation>
    <scope>NUCLEOTIDE SEQUENCE [LARGE SCALE GENOMIC DNA]</scope>
    <source>
        <strain evidence="1 2">SE3.6</strain>
    </source>
</reference>
<comment type="caution">
    <text evidence="1">The sequence shown here is derived from an EMBL/GenBank/DDBJ whole genome shotgun (WGS) entry which is preliminary data.</text>
</comment>
<sequence length="82" mass="9674">MRFTYTRHSRTVMEERGLDTGWVERTILHPDQLEQDARDPTLLRAFTAIPERDGRVLCVVYRPEPDGCIIVTAFLDRRRRTT</sequence>
<dbReference type="Proteomes" id="UP000036471">
    <property type="component" value="Unassembled WGS sequence"/>
</dbReference>
<gene>
    <name evidence="1" type="ORF">QR79_11040</name>
</gene>
<evidence type="ECO:0008006" key="3">
    <source>
        <dbReference type="Google" id="ProtNLM"/>
    </source>
</evidence>
<dbReference type="InterPro" id="IPR025354">
    <property type="entry name" value="DUF4258"/>
</dbReference>
<keyword evidence="2" id="KW-1185">Reference proteome</keyword>
<dbReference type="EMBL" id="JTHG01000077">
    <property type="protein sequence ID" value="KMO24689.1"/>
    <property type="molecule type" value="Genomic_DNA"/>
</dbReference>